<dbReference type="RefSeq" id="WP_145195217.1">
    <property type="nucleotide sequence ID" value="NZ_CP036267.1"/>
</dbReference>
<organism evidence="2 3">
    <name type="scientific">Thalassoglobus polymorphus</name>
    <dbReference type="NCBI Taxonomy" id="2527994"/>
    <lineage>
        <taxon>Bacteria</taxon>
        <taxon>Pseudomonadati</taxon>
        <taxon>Planctomycetota</taxon>
        <taxon>Planctomycetia</taxon>
        <taxon>Planctomycetales</taxon>
        <taxon>Planctomycetaceae</taxon>
        <taxon>Thalassoglobus</taxon>
    </lineage>
</organism>
<sequence length="161" mass="17259">MSAPDLNAVKLITAALKADETLGKAVDVIRGHRPSIQGKTLTSKPLIVACPGGRSKESASRNSSTVTAIVYVGIMAKLSSGQGVRDEIADDLAELESLIDFSEELERWFLPDSGQGRNFAGPSGNYTVVDPLTTDPAYDPDEAERGRFLSVIQVQLEELRA</sequence>
<dbReference type="Proteomes" id="UP000315724">
    <property type="component" value="Chromosome"/>
</dbReference>
<evidence type="ECO:0000313" key="3">
    <source>
        <dbReference type="Proteomes" id="UP000315724"/>
    </source>
</evidence>
<dbReference type="AlphaFoldDB" id="A0A517QH70"/>
<name>A0A517QH70_9PLAN</name>
<reference evidence="2 3" key="1">
    <citation type="submission" date="2019-02" db="EMBL/GenBank/DDBJ databases">
        <title>Deep-cultivation of Planctomycetes and their phenomic and genomic characterization uncovers novel biology.</title>
        <authorList>
            <person name="Wiegand S."/>
            <person name="Jogler M."/>
            <person name="Boedeker C."/>
            <person name="Pinto D."/>
            <person name="Vollmers J."/>
            <person name="Rivas-Marin E."/>
            <person name="Kohn T."/>
            <person name="Peeters S.H."/>
            <person name="Heuer A."/>
            <person name="Rast P."/>
            <person name="Oberbeckmann S."/>
            <person name="Bunk B."/>
            <person name="Jeske O."/>
            <person name="Meyerdierks A."/>
            <person name="Storesund J.E."/>
            <person name="Kallscheuer N."/>
            <person name="Luecker S."/>
            <person name="Lage O.M."/>
            <person name="Pohl T."/>
            <person name="Merkel B.J."/>
            <person name="Hornburger P."/>
            <person name="Mueller R.-W."/>
            <person name="Bruemmer F."/>
            <person name="Labrenz M."/>
            <person name="Spormann A.M."/>
            <person name="Op den Camp H."/>
            <person name="Overmann J."/>
            <person name="Amann R."/>
            <person name="Jetten M.S.M."/>
            <person name="Mascher T."/>
            <person name="Medema M.H."/>
            <person name="Devos D.P."/>
            <person name="Kaster A.-K."/>
            <person name="Ovreas L."/>
            <person name="Rohde M."/>
            <person name="Galperin M.Y."/>
            <person name="Jogler C."/>
        </authorList>
    </citation>
    <scope>NUCLEOTIDE SEQUENCE [LARGE SCALE GENOMIC DNA]</scope>
    <source>
        <strain evidence="2 3">Mal48</strain>
    </source>
</reference>
<evidence type="ECO:0000313" key="2">
    <source>
        <dbReference type="EMBL" id="QDT30978.1"/>
    </source>
</evidence>
<gene>
    <name evidence="1" type="ORF">Mal48_01620</name>
    <name evidence="2" type="ORF">Mal48_02070</name>
</gene>
<dbReference type="EMBL" id="CP036267">
    <property type="protein sequence ID" value="QDT30978.1"/>
    <property type="molecule type" value="Genomic_DNA"/>
</dbReference>
<keyword evidence="3" id="KW-1185">Reference proteome</keyword>
<accession>A0A517QH70</accession>
<evidence type="ECO:0000313" key="1">
    <source>
        <dbReference type="EMBL" id="QDT30933.1"/>
    </source>
</evidence>
<dbReference type="EMBL" id="CP036267">
    <property type="protein sequence ID" value="QDT30933.1"/>
    <property type="molecule type" value="Genomic_DNA"/>
</dbReference>
<dbReference type="KEGG" id="tpol:Mal48_02070"/>
<protein>
    <submittedName>
        <fullName evidence="2">Uncharacterized protein</fullName>
    </submittedName>
</protein>
<proteinExistence type="predicted"/>
<dbReference type="KEGG" id="tpol:Mal48_01620"/>